<dbReference type="RefSeq" id="WP_192912714.1">
    <property type="nucleotide sequence ID" value="NZ_CAXSJX010000002.1"/>
</dbReference>
<proteinExistence type="predicted"/>
<evidence type="ECO:0000313" key="2">
    <source>
        <dbReference type="Proteomes" id="UP001060260"/>
    </source>
</evidence>
<accession>A0AA95BZI6</accession>
<organism evidence="1 2">
    <name type="scientific">Bacteroides caccae</name>
    <dbReference type="NCBI Taxonomy" id="47678"/>
    <lineage>
        <taxon>Bacteria</taxon>
        <taxon>Pseudomonadati</taxon>
        <taxon>Bacteroidota</taxon>
        <taxon>Bacteroidia</taxon>
        <taxon>Bacteroidales</taxon>
        <taxon>Bacteroidaceae</taxon>
        <taxon>Bacteroides</taxon>
    </lineage>
</organism>
<reference evidence="1" key="1">
    <citation type="submission" date="2022-08" db="EMBL/GenBank/DDBJ databases">
        <title>Genome Sequencing of Bacteroides fragilis Group Isolates with Nanopore Technology.</title>
        <authorList>
            <person name="Tisza M.J."/>
            <person name="Smith D."/>
            <person name="Dekker J.P."/>
        </authorList>
    </citation>
    <scope>NUCLEOTIDE SEQUENCE</scope>
    <source>
        <strain evidence="1">BFG-474</strain>
    </source>
</reference>
<dbReference type="Proteomes" id="UP001060260">
    <property type="component" value="Chromosome"/>
</dbReference>
<dbReference type="EMBL" id="CP103166">
    <property type="protein sequence ID" value="UVQ96286.1"/>
    <property type="molecule type" value="Genomic_DNA"/>
</dbReference>
<protein>
    <submittedName>
        <fullName evidence="1">Uncharacterized protein</fullName>
    </submittedName>
</protein>
<dbReference type="AlphaFoldDB" id="A0AA95BZI6"/>
<name>A0AA95BZI6_9BACE</name>
<evidence type="ECO:0000313" key="1">
    <source>
        <dbReference type="EMBL" id="UVQ96286.1"/>
    </source>
</evidence>
<gene>
    <name evidence="1" type="ORF">NXW23_18525</name>
</gene>
<sequence length="46" mass="5328">MNRHEALQLINKLLDPEVAMDEKQRAAAQLSELIRILLPESDEEQK</sequence>